<dbReference type="Proteomes" id="UP001527925">
    <property type="component" value="Unassembled WGS sequence"/>
</dbReference>
<dbReference type="PANTHER" id="PTHR12480:SF21">
    <property type="entry name" value="JMJC DOMAIN-CONTAINING PROTEIN 8"/>
    <property type="match status" value="1"/>
</dbReference>
<protein>
    <recommendedName>
        <fullName evidence="2">JmjC domain-containing protein</fullName>
    </recommendedName>
</protein>
<keyword evidence="4" id="KW-1185">Reference proteome</keyword>
<dbReference type="Gene3D" id="2.60.120.650">
    <property type="entry name" value="Cupin"/>
    <property type="match status" value="1"/>
</dbReference>
<proteinExistence type="predicted"/>
<dbReference type="EMBL" id="JADGIZ020000007">
    <property type="protein sequence ID" value="KAL2918239.1"/>
    <property type="molecule type" value="Genomic_DNA"/>
</dbReference>
<evidence type="ECO:0000259" key="2">
    <source>
        <dbReference type="PROSITE" id="PS51184"/>
    </source>
</evidence>
<comment type="caution">
    <text evidence="3">The sequence shown here is derived from an EMBL/GenBank/DDBJ whole genome shotgun (WGS) entry which is preliminary data.</text>
</comment>
<dbReference type="SUPFAM" id="SSF51197">
    <property type="entry name" value="Clavaminate synthase-like"/>
    <property type="match status" value="1"/>
</dbReference>
<feature type="region of interest" description="Disordered" evidence="1">
    <location>
        <begin position="1"/>
        <end position="20"/>
    </location>
</feature>
<feature type="domain" description="JmjC" evidence="2">
    <location>
        <begin position="278"/>
        <end position="440"/>
    </location>
</feature>
<dbReference type="SMART" id="SM00558">
    <property type="entry name" value="JmjC"/>
    <property type="match status" value="1"/>
</dbReference>
<dbReference type="InterPro" id="IPR003347">
    <property type="entry name" value="JmjC_dom"/>
</dbReference>
<organism evidence="3 4">
    <name type="scientific">Polyrhizophydium stewartii</name>
    <dbReference type="NCBI Taxonomy" id="2732419"/>
    <lineage>
        <taxon>Eukaryota</taxon>
        <taxon>Fungi</taxon>
        <taxon>Fungi incertae sedis</taxon>
        <taxon>Chytridiomycota</taxon>
        <taxon>Chytridiomycota incertae sedis</taxon>
        <taxon>Chytridiomycetes</taxon>
        <taxon>Rhizophydiales</taxon>
        <taxon>Rhizophydiales incertae sedis</taxon>
        <taxon>Polyrhizophydium</taxon>
    </lineage>
</organism>
<reference evidence="3 4" key="1">
    <citation type="submission" date="2023-09" db="EMBL/GenBank/DDBJ databases">
        <title>Pangenome analysis of Batrachochytrium dendrobatidis and related Chytrids.</title>
        <authorList>
            <person name="Yacoub M.N."/>
            <person name="Stajich J.E."/>
            <person name="James T.Y."/>
        </authorList>
    </citation>
    <scope>NUCLEOTIDE SEQUENCE [LARGE SCALE GENOMIC DNA]</scope>
    <source>
        <strain evidence="3 4">JEL0888</strain>
    </source>
</reference>
<gene>
    <name evidence="3" type="ORF">HK105_202166</name>
</gene>
<dbReference type="PANTHER" id="PTHR12480">
    <property type="entry name" value="ARGININE DEMETHYLASE AND LYSYL-HYDROXYLASE JMJD"/>
    <property type="match status" value="1"/>
</dbReference>
<dbReference type="InterPro" id="IPR050910">
    <property type="entry name" value="JMJD6_ArgDemeth/LysHydrox"/>
</dbReference>
<dbReference type="PROSITE" id="PS51184">
    <property type="entry name" value="JMJC"/>
    <property type="match status" value="1"/>
</dbReference>
<name>A0ABR4NFK4_9FUNG</name>
<evidence type="ECO:0000313" key="3">
    <source>
        <dbReference type="EMBL" id="KAL2918239.1"/>
    </source>
</evidence>
<accession>A0ABR4NFK4</accession>
<dbReference type="Pfam" id="PF13621">
    <property type="entry name" value="Cupin_8"/>
    <property type="match status" value="1"/>
</dbReference>
<dbReference type="SUPFAM" id="SSF81383">
    <property type="entry name" value="F-box domain"/>
    <property type="match status" value="1"/>
</dbReference>
<dbReference type="InterPro" id="IPR041667">
    <property type="entry name" value="Cupin_8"/>
</dbReference>
<sequence>MPSKRAADSAPAGQAKRTAGRTAASVYRHYVSDNPFGIKPLGNMLFDSQPPARPHGLGAFAPLDDHLLLELLADSDAFGGPDGDRALCRLARASRAWYCLAYNDAVWRQRTIARFGGDFVFAGSWRNTFKRCVIVSRQRSAGRSISDDDGQDPPGLVRDAIIRVPGMFSDVIYTSWRCSSVPLEHLCGTAVDNIDRRSGLSMADFVREYTEPNRPVILTDVVTSWPAFGKWSMDYFVRNYGRKLFRAEAVDMAFEDYARYAAQAHEESPLYLFDKHFAEDSSLAADYTVPEFFAEDLFQVLGNRRPDYRWLIVGPARSGSTFHVDPNSTSAWNAVITGAKKWVMFPPEHIPPGVFPSADGSEVTSPVSLAEWFMNYYSELDQSPATRKHIECVCRAGEILYVPNGWWHCVMNLSESIAVTQNFVTSENLVNVLDFAEFRPEQVSGFCHGDLYTEFVDALRSQRPEVLEATQKRRAAKLRAANLDAAKARCTVSSSESFWSKLSAAPSADGDTVEADEAASGGSFLFSFE</sequence>
<dbReference type="InterPro" id="IPR036047">
    <property type="entry name" value="F-box-like_dom_sf"/>
</dbReference>
<evidence type="ECO:0000256" key="1">
    <source>
        <dbReference type="SAM" id="MobiDB-lite"/>
    </source>
</evidence>
<evidence type="ECO:0000313" key="4">
    <source>
        <dbReference type="Proteomes" id="UP001527925"/>
    </source>
</evidence>